<dbReference type="EMBL" id="CM055112">
    <property type="protein sequence ID" value="KAJ7517402.1"/>
    <property type="molecule type" value="Genomic_DNA"/>
</dbReference>
<dbReference type="Proteomes" id="UP001162992">
    <property type="component" value="Chromosome 21"/>
</dbReference>
<gene>
    <name evidence="1" type="ORF">O6H91_21G022600</name>
</gene>
<protein>
    <submittedName>
        <fullName evidence="1">Uncharacterized protein</fullName>
    </submittedName>
</protein>
<evidence type="ECO:0000313" key="2">
    <source>
        <dbReference type="Proteomes" id="UP001162992"/>
    </source>
</evidence>
<comment type="caution">
    <text evidence="1">The sequence shown here is derived from an EMBL/GenBank/DDBJ whole genome shotgun (WGS) entry which is preliminary data.</text>
</comment>
<sequence length="573" mass="63285">MEICGLSVGGNLDTAITFCSKQLCSPPTNARSERFASKLIDARPAYAPCSLVGALGNSEQRPISRNWRKLELLPPSKTCLQGSSSLRKAAKKPKRRTRSVQTKAAVLESSSTSTLDKYADEQDFIKAGGEELPFVQMQAYKTLDQPKIADKLPALHIGDEVLDLVVIGCGPAGLSLAAEAACQGLNVGLLGPDLPFVNNYGVWEDEFAALGLEDCIEHTWRDTAMYFKKEQPLLLGRAYGRVGRSQLRQELLNRCADAGVKYLNSEVEKIVDGNESRSYVICRNGRNVHCRLVTVASGAAAGKFLKYEGGPGITVQTAYGIEAEVEQLPYDPDIMVFMDYRDYGKSTGESKVASEQTPTFLYVMPLSPTRAFFEETCLAARPTMPFNELKERLQLRLKNLGVNVLHVYEEEWSYIPVGGTLPDTTQRHLGFGAAASMVHPATGYSVVRSLSEAPACAAAIAAALKSHAKIPAREAWNTLWPRERKRQRAFFLFGLELLLQMDSNGMRTFFQTFFDLPEWMWKGFLASKLSSAELMWFSLVTFVVAPSSLRLQLIKHLLEDPSAANLVRVYVGL</sequence>
<accession>A0ACC2AIP3</accession>
<name>A0ACC2AIP3_DIPCM</name>
<keyword evidence="2" id="KW-1185">Reference proteome</keyword>
<reference evidence="2" key="1">
    <citation type="journal article" date="2024" name="Proc. Natl. Acad. Sci. U.S.A.">
        <title>Extraordinary preservation of gene collinearity over three hundred million years revealed in homosporous lycophytes.</title>
        <authorList>
            <person name="Li C."/>
            <person name="Wickell D."/>
            <person name="Kuo L.Y."/>
            <person name="Chen X."/>
            <person name="Nie B."/>
            <person name="Liao X."/>
            <person name="Peng D."/>
            <person name="Ji J."/>
            <person name="Jenkins J."/>
            <person name="Williams M."/>
            <person name="Shu S."/>
            <person name="Plott C."/>
            <person name="Barry K."/>
            <person name="Rajasekar S."/>
            <person name="Grimwood J."/>
            <person name="Han X."/>
            <person name="Sun S."/>
            <person name="Hou Z."/>
            <person name="He W."/>
            <person name="Dai G."/>
            <person name="Sun C."/>
            <person name="Schmutz J."/>
            <person name="Leebens-Mack J.H."/>
            <person name="Li F.W."/>
            <person name="Wang L."/>
        </authorList>
    </citation>
    <scope>NUCLEOTIDE SEQUENCE [LARGE SCALE GENOMIC DNA]</scope>
    <source>
        <strain evidence="2">cv. PW_Plant_1</strain>
    </source>
</reference>
<organism evidence="1 2">
    <name type="scientific">Diphasiastrum complanatum</name>
    <name type="common">Issler's clubmoss</name>
    <name type="synonym">Lycopodium complanatum</name>
    <dbReference type="NCBI Taxonomy" id="34168"/>
    <lineage>
        <taxon>Eukaryota</taxon>
        <taxon>Viridiplantae</taxon>
        <taxon>Streptophyta</taxon>
        <taxon>Embryophyta</taxon>
        <taxon>Tracheophyta</taxon>
        <taxon>Lycopodiopsida</taxon>
        <taxon>Lycopodiales</taxon>
        <taxon>Lycopodiaceae</taxon>
        <taxon>Lycopodioideae</taxon>
        <taxon>Diphasiastrum</taxon>
    </lineage>
</organism>
<proteinExistence type="predicted"/>
<evidence type="ECO:0000313" key="1">
    <source>
        <dbReference type="EMBL" id="KAJ7517402.1"/>
    </source>
</evidence>